<accession>F2I981</accession>
<dbReference type="KEGG" id="fte:Fluta_1030"/>
<sequence precursor="true">MRKIKVLILLGVLVFQLTGCFKDEPKKVMTRAAGSWTIEKVVQENYDTLGSLANTNEWSDLGTLFLFHEDDFQYIDVFQLQYTTALQSEVNSYFQQTLFSANRWWMSVDGEQFGFGNYDASTGFTNTMGLFTLEKLNNRKMEILNVELFPSGQVRLIERWFFKRKK</sequence>
<keyword evidence="2" id="KW-1185">Reference proteome</keyword>
<dbReference type="EMBL" id="CP002542">
    <property type="protein sequence ID" value="AEA43028.1"/>
    <property type="molecule type" value="Genomic_DNA"/>
</dbReference>
<evidence type="ECO:0008006" key="3">
    <source>
        <dbReference type="Google" id="ProtNLM"/>
    </source>
</evidence>
<evidence type="ECO:0000313" key="2">
    <source>
        <dbReference type="Proteomes" id="UP000007463"/>
    </source>
</evidence>
<name>F2I981_FLUTR</name>
<dbReference type="AlphaFoldDB" id="F2I981"/>
<gene>
    <name evidence="1" type="ordered locus">Fluta_1030</name>
</gene>
<dbReference type="HOGENOM" id="CLU_1600289_0_0_10"/>
<protein>
    <recommendedName>
        <fullName evidence="3">Lipocalin-like domain-containing protein</fullName>
    </recommendedName>
</protein>
<reference evidence="2" key="2">
    <citation type="submission" date="2011-02" db="EMBL/GenBank/DDBJ databases">
        <title>The complete genome of Fluviicola taffensis DSM 16823.</title>
        <authorList>
            <consortium name="US DOE Joint Genome Institute (JGI-PGF)"/>
            <person name="Lucas S."/>
            <person name="Copeland A."/>
            <person name="Lapidus A."/>
            <person name="Bruce D."/>
            <person name="Goodwin L."/>
            <person name="Pitluck S."/>
            <person name="Kyrpides N."/>
            <person name="Mavromatis K."/>
            <person name="Ivanova N."/>
            <person name="Mikhailova N."/>
            <person name="Pagani I."/>
            <person name="Chertkov O."/>
            <person name="Detter J.C."/>
            <person name="Han C."/>
            <person name="Tapia R."/>
            <person name="Land M."/>
            <person name="Hauser L."/>
            <person name="Markowitz V."/>
            <person name="Cheng J.-F."/>
            <person name="Hugenholtz P."/>
            <person name="Woyke T."/>
            <person name="Wu D."/>
            <person name="Tindall B."/>
            <person name="Pomrenke H.G."/>
            <person name="Brambilla E."/>
            <person name="Klenk H.-P."/>
            <person name="Eisen J.A."/>
        </authorList>
    </citation>
    <scope>NUCLEOTIDE SEQUENCE [LARGE SCALE GENOMIC DNA]</scope>
    <source>
        <strain evidence="2">DSM 16823 / RW262 / RW262</strain>
    </source>
</reference>
<proteinExistence type="predicted"/>
<dbReference type="RefSeq" id="WP_013685800.1">
    <property type="nucleotide sequence ID" value="NC_015321.1"/>
</dbReference>
<evidence type="ECO:0000313" key="1">
    <source>
        <dbReference type="EMBL" id="AEA43028.1"/>
    </source>
</evidence>
<dbReference type="STRING" id="755732.Fluta_1030"/>
<organism evidence="1 2">
    <name type="scientific">Fluviicola taffensis (strain DSM 16823 / NCIMB 13979 / RW262)</name>
    <dbReference type="NCBI Taxonomy" id="755732"/>
    <lineage>
        <taxon>Bacteria</taxon>
        <taxon>Pseudomonadati</taxon>
        <taxon>Bacteroidota</taxon>
        <taxon>Flavobacteriia</taxon>
        <taxon>Flavobacteriales</taxon>
        <taxon>Crocinitomicaceae</taxon>
        <taxon>Fluviicola</taxon>
    </lineage>
</organism>
<dbReference type="Proteomes" id="UP000007463">
    <property type="component" value="Chromosome"/>
</dbReference>
<reference evidence="1 2" key="1">
    <citation type="journal article" date="2011" name="Stand. Genomic Sci.">
        <title>Complete genome sequence of the gliding freshwater bacterium Fluviicola taffensis type strain (RW262).</title>
        <authorList>
            <person name="Woyke T."/>
            <person name="Chertkov O."/>
            <person name="Lapidus A."/>
            <person name="Nolan M."/>
            <person name="Lucas S."/>
            <person name="Del Rio T.G."/>
            <person name="Tice H."/>
            <person name="Cheng J.F."/>
            <person name="Tapia R."/>
            <person name="Han C."/>
            <person name="Goodwin L."/>
            <person name="Pitluck S."/>
            <person name="Liolios K."/>
            <person name="Pagani I."/>
            <person name="Ivanova N."/>
            <person name="Huntemann M."/>
            <person name="Mavromatis K."/>
            <person name="Mikhailova N."/>
            <person name="Pati A."/>
            <person name="Chen A."/>
            <person name="Palaniappan K."/>
            <person name="Land M."/>
            <person name="Hauser L."/>
            <person name="Brambilla E.M."/>
            <person name="Rohde M."/>
            <person name="Mwirichia R."/>
            <person name="Sikorski J."/>
            <person name="Tindall B.J."/>
            <person name="Goker M."/>
            <person name="Bristow J."/>
            <person name="Eisen J.A."/>
            <person name="Markowitz V."/>
            <person name="Hugenholtz P."/>
            <person name="Klenk H.P."/>
            <person name="Kyrpides N.C."/>
        </authorList>
    </citation>
    <scope>NUCLEOTIDE SEQUENCE [LARGE SCALE GENOMIC DNA]</scope>
    <source>
        <strain evidence="2">DSM 16823 / RW262 / RW262</strain>
    </source>
</reference>